<evidence type="ECO:0000256" key="2">
    <source>
        <dbReference type="ARBA" id="ARBA00022723"/>
    </source>
</evidence>
<evidence type="ECO:0000256" key="3">
    <source>
        <dbReference type="ARBA" id="ARBA00022801"/>
    </source>
</evidence>
<dbReference type="CDD" id="cd09990">
    <property type="entry name" value="Agmatinase-like"/>
    <property type="match status" value="1"/>
</dbReference>
<evidence type="ECO:0000256" key="1">
    <source>
        <dbReference type="ARBA" id="ARBA00009227"/>
    </source>
</evidence>
<sequence>MRSNLSGMRARRKLRDVSDRKRRELVERALDLGLPAARSINDRDISLFSRSLDPMFAGINTFLKSPYVENVRDIGRYDVAFVGAPFDMGTTYRAGARFGPQAVRRISALYDSYSPDLGMDLLEEITIGDAGDIFVIPANIEKTIDQIELGVGHILDAGAFPVIVGGDHSIGLPDATALAKHVDGRLGIIHFDRHIDTAVTTMDERMHTTHWSHATKLPNVPPSNLVQIGIGGWIGNHAGVHVADELDTTVISMFDVDELGIDRAMEIALEIAWRDADAVYLSFDIDVIDPGYAPGTGTPEPGGMTPREALRAVRTVAREGLIGMDVVEIAPPYDVADTTSQLGARVIMDTLATLVEHGHLGRPPG</sequence>
<keyword evidence="2" id="KW-0479">Metal-binding</keyword>
<accession>A0ABQ4CX79</accession>
<dbReference type="PANTHER" id="PTHR11358">
    <property type="entry name" value="ARGINASE/AGMATINASE"/>
    <property type="match status" value="1"/>
</dbReference>
<evidence type="ECO:0000313" key="5">
    <source>
        <dbReference type="EMBL" id="GIF75897.1"/>
    </source>
</evidence>
<dbReference type="SUPFAM" id="SSF52768">
    <property type="entry name" value="Arginase/deacetylase"/>
    <property type="match status" value="1"/>
</dbReference>
<dbReference type="InterPro" id="IPR006035">
    <property type="entry name" value="Ureohydrolase"/>
</dbReference>
<comment type="similarity">
    <text evidence="1">Belongs to the arginase family. Agmatinase subfamily.</text>
</comment>
<dbReference type="PANTHER" id="PTHR11358:SF26">
    <property type="entry name" value="GUANIDINO ACID HYDROLASE, MITOCHONDRIAL"/>
    <property type="match status" value="1"/>
</dbReference>
<dbReference type="Proteomes" id="UP000604117">
    <property type="component" value="Unassembled WGS sequence"/>
</dbReference>
<keyword evidence="3 4" id="KW-0378">Hydrolase</keyword>
<comment type="caution">
    <text evidence="5">The sequence shown here is derived from an EMBL/GenBank/DDBJ whole genome shotgun (WGS) entry which is preliminary data.</text>
</comment>
<dbReference type="NCBIfam" id="TIGR01230">
    <property type="entry name" value="agmatinase"/>
    <property type="match status" value="1"/>
</dbReference>
<dbReference type="Gene3D" id="3.40.800.10">
    <property type="entry name" value="Ureohydrolase domain"/>
    <property type="match status" value="1"/>
</dbReference>
<dbReference type="EMBL" id="BONE01000050">
    <property type="protein sequence ID" value="GIF75897.1"/>
    <property type="molecule type" value="Genomic_DNA"/>
</dbReference>
<dbReference type="InterPro" id="IPR023696">
    <property type="entry name" value="Ureohydrolase_dom_sf"/>
</dbReference>
<keyword evidence="6" id="KW-1185">Reference proteome</keyword>
<dbReference type="InterPro" id="IPR020855">
    <property type="entry name" value="Ureohydrolase_Mn_BS"/>
</dbReference>
<dbReference type="PIRSF" id="PIRSF036979">
    <property type="entry name" value="Arginase"/>
    <property type="match status" value="1"/>
</dbReference>
<reference evidence="5 6" key="1">
    <citation type="submission" date="2021-01" db="EMBL/GenBank/DDBJ databases">
        <title>Whole genome shotgun sequence of Asanoa siamensis NBRC 107932.</title>
        <authorList>
            <person name="Komaki H."/>
            <person name="Tamura T."/>
        </authorList>
    </citation>
    <scope>NUCLEOTIDE SEQUENCE [LARGE SCALE GENOMIC DNA]</scope>
    <source>
        <strain evidence="5 6">NBRC 107932</strain>
    </source>
</reference>
<dbReference type="PROSITE" id="PS51409">
    <property type="entry name" value="ARGINASE_2"/>
    <property type="match status" value="1"/>
</dbReference>
<evidence type="ECO:0000256" key="4">
    <source>
        <dbReference type="RuleBase" id="RU003684"/>
    </source>
</evidence>
<dbReference type="PROSITE" id="PS01053">
    <property type="entry name" value="ARGINASE_1"/>
    <property type="match status" value="1"/>
</dbReference>
<dbReference type="InterPro" id="IPR005925">
    <property type="entry name" value="Agmatinase-rel"/>
</dbReference>
<gene>
    <name evidence="5" type="ORF">Asi02nite_54150</name>
</gene>
<organism evidence="5 6">
    <name type="scientific">Asanoa siamensis</name>
    <dbReference type="NCBI Taxonomy" id="926357"/>
    <lineage>
        <taxon>Bacteria</taxon>
        <taxon>Bacillati</taxon>
        <taxon>Actinomycetota</taxon>
        <taxon>Actinomycetes</taxon>
        <taxon>Micromonosporales</taxon>
        <taxon>Micromonosporaceae</taxon>
        <taxon>Asanoa</taxon>
    </lineage>
</organism>
<protein>
    <submittedName>
        <fullName evidence="5">Agmatinase</fullName>
    </submittedName>
</protein>
<name>A0ABQ4CX79_9ACTN</name>
<dbReference type="PRINTS" id="PR00116">
    <property type="entry name" value="ARGINASE"/>
</dbReference>
<evidence type="ECO:0000313" key="6">
    <source>
        <dbReference type="Proteomes" id="UP000604117"/>
    </source>
</evidence>
<dbReference type="Pfam" id="PF00491">
    <property type="entry name" value="Arginase"/>
    <property type="match status" value="1"/>
</dbReference>
<proteinExistence type="inferred from homology"/>